<dbReference type="InterPro" id="IPR012910">
    <property type="entry name" value="Plug_dom"/>
</dbReference>
<keyword evidence="2 4" id="KW-0472">Membrane</keyword>
<evidence type="ECO:0000313" key="9">
    <source>
        <dbReference type="Proteomes" id="UP001214854"/>
    </source>
</evidence>
<dbReference type="CDD" id="cd01347">
    <property type="entry name" value="ligand_gated_channel"/>
    <property type="match status" value="1"/>
</dbReference>
<dbReference type="InterPro" id="IPR000531">
    <property type="entry name" value="Beta-barrel_TonB"/>
</dbReference>
<feature type="chain" id="PRO_5046626189" evidence="5">
    <location>
        <begin position="33"/>
        <end position="1027"/>
    </location>
</feature>
<sequence length="1027" mass="111843">MSPHTPSVRKDRLLRSSALVAALLFTAVPALAQEAAAPAEDIETVVVKGFRGSLKSALNVKKTSAATVDSILAEDVGKFPDSNLAESMQRIPGVVLSRGDGGEGRNISVRGLGAQYTRVRLNGMEGAAQSGSADIYGAGNNGRSFDFNIFPSEIFSSLAARKTASADVEEGSLGATVDLRAPKPFDYRQDQVFSFSAKGVYNELAEKTDPRLTLLASKKFGDGKFGILGTLTYQEKHTREVGYSAVDILSANTNGYNAYQRDATGALIPTRDAQGNIIRDTNGNIVYAREVQPFCTPIGWTTPTGGRTVSPDPAESAAKGATAANCSTNNPRTGTIAAYNAIYNLRRADALTTPGSGAFFPRIPRYVNSEQDTERLGGSLTFQWKPDANTDVSLDFLYSKYDVERRDNYIAGLSLARNIGNNGQPMVSVKDVQFKANGSLLYGLFDGMDVRSEGLVDVFSSEFTQINLNGRHRFNDRFEMTAFVGKSSSSWDGPMRLQTFIDAIDVDNFSIDYRGGDTTPVINFGFDVSNPANFAYAPTAADGTVTGGFSVQGKPQWNKTDIETVNLDGKYDLTSELTLKFGVQYRQNDFNSHTLSLIPSQVAVTALPTGVTLASITKQITGLDDLWGHGAPASWVAIDSAKWRDAFKFDSFQYCGVECGAGKSQITETVKSTYIMAEFNYDNLLPIPVRGDIGLRSVHTQQFAVGYIPVTAPAGSQYPTRGVRNEVEREYHDMLPSANVVFELNPDLLARFSAAKVMSRPELGNLIPSSGVTFTTRTGTINNPYLDPIRATTFDAGLEWYFRPGSLVSVAYFYKDIKTFVQRINQQLPYNQLGLPLELLVNNASNASATDLFNVARFVNTPGGPLKGIELNLQADLDFLPGFWGNFGVLANYTHITSEINYILTTSTTGVPLTSTTNDLTNLSRDSASGTLYWENDKFSFRTTASYRGKYIRGIPASAGSDLQGNGETTFVDASASYQVNDKLKLSLEAQNLTDEQNQLYIDSNRQDTLFETRIGRTVTFGLTYKY</sequence>
<keyword evidence="4" id="KW-0798">TonB box</keyword>
<dbReference type="InterPro" id="IPR036942">
    <property type="entry name" value="Beta-barrel_TonB_sf"/>
</dbReference>
<dbReference type="RefSeq" id="WP_272746572.1">
    <property type="nucleotide sequence ID" value="NZ_JAQQKX010000001.1"/>
</dbReference>
<reference evidence="8 9" key="1">
    <citation type="submission" date="2023-01" db="EMBL/GenBank/DDBJ databases">
        <title>Novel species of the genus Asticcacaulis isolated from rivers.</title>
        <authorList>
            <person name="Lu H."/>
        </authorList>
    </citation>
    <scope>NUCLEOTIDE SEQUENCE [LARGE SCALE GENOMIC DNA]</scope>
    <source>
        <strain evidence="8 9">BYS171W</strain>
    </source>
</reference>
<keyword evidence="8" id="KW-0675">Receptor</keyword>
<comment type="caution">
    <text evidence="8">The sequence shown here is derived from an EMBL/GenBank/DDBJ whole genome shotgun (WGS) entry which is preliminary data.</text>
</comment>
<dbReference type="Gene3D" id="2.170.130.10">
    <property type="entry name" value="TonB-dependent receptor, plug domain"/>
    <property type="match status" value="1"/>
</dbReference>
<dbReference type="PANTHER" id="PTHR40980">
    <property type="entry name" value="PLUG DOMAIN-CONTAINING PROTEIN"/>
    <property type="match status" value="1"/>
</dbReference>
<dbReference type="PANTHER" id="PTHR40980:SF3">
    <property type="entry name" value="TONB-DEPENDENT RECEPTOR-LIKE BETA-BARREL DOMAIN-CONTAINING PROTEIN"/>
    <property type="match status" value="1"/>
</dbReference>
<comment type="similarity">
    <text evidence="4">Belongs to the TonB-dependent receptor family.</text>
</comment>
<protein>
    <submittedName>
        <fullName evidence="8">TonB-dependent receptor</fullName>
    </submittedName>
</protein>
<evidence type="ECO:0000256" key="5">
    <source>
        <dbReference type="SAM" id="SignalP"/>
    </source>
</evidence>
<gene>
    <name evidence="8" type="ORF">PQU92_02180</name>
</gene>
<dbReference type="SUPFAM" id="SSF56935">
    <property type="entry name" value="Porins"/>
    <property type="match status" value="1"/>
</dbReference>
<evidence type="ECO:0000256" key="1">
    <source>
        <dbReference type="ARBA" id="ARBA00004442"/>
    </source>
</evidence>
<dbReference type="InterPro" id="IPR037066">
    <property type="entry name" value="Plug_dom_sf"/>
</dbReference>
<dbReference type="InterPro" id="IPR010104">
    <property type="entry name" value="TonB_rcpt_bac"/>
</dbReference>
<evidence type="ECO:0000259" key="6">
    <source>
        <dbReference type="Pfam" id="PF00593"/>
    </source>
</evidence>
<evidence type="ECO:0000259" key="7">
    <source>
        <dbReference type="Pfam" id="PF07715"/>
    </source>
</evidence>
<evidence type="ECO:0000256" key="4">
    <source>
        <dbReference type="RuleBase" id="RU003357"/>
    </source>
</evidence>
<organism evidence="8 9">
    <name type="scientific">Asticcacaulis aquaticus</name>
    <dbReference type="NCBI Taxonomy" id="2984212"/>
    <lineage>
        <taxon>Bacteria</taxon>
        <taxon>Pseudomonadati</taxon>
        <taxon>Pseudomonadota</taxon>
        <taxon>Alphaproteobacteria</taxon>
        <taxon>Caulobacterales</taxon>
        <taxon>Caulobacteraceae</taxon>
        <taxon>Asticcacaulis</taxon>
    </lineage>
</organism>
<comment type="subcellular location">
    <subcellularLocation>
        <location evidence="1 4">Cell outer membrane</location>
    </subcellularLocation>
</comment>
<feature type="domain" description="TonB-dependent receptor-like beta-barrel" evidence="6">
    <location>
        <begin position="514"/>
        <end position="993"/>
    </location>
</feature>
<keyword evidence="9" id="KW-1185">Reference proteome</keyword>
<keyword evidence="3" id="KW-0998">Cell outer membrane</keyword>
<dbReference type="Pfam" id="PF07715">
    <property type="entry name" value="Plug"/>
    <property type="match status" value="1"/>
</dbReference>
<dbReference type="Pfam" id="PF00593">
    <property type="entry name" value="TonB_dep_Rec_b-barrel"/>
    <property type="match status" value="1"/>
</dbReference>
<keyword evidence="5" id="KW-0732">Signal</keyword>
<accession>A0ABT5HPQ9</accession>
<dbReference type="EMBL" id="JAQQKX010000001">
    <property type="protein sequence ID" value="MDC7682063.1"/>
    <property type="molecule type" value="Genomic_DNA"/>
</dbReference>
<evidence type="ECO:0000256" key="3">
    <source>
        <dbReference type="ARBA" id="ARBA00023237"/>
    </source>
</evidence>
<dbReference type="Proteomes" id="UP001214854">
    <property type="component" value="Unassembled WGS sequence"/>
</dbReference>
<feature type="signal peptide" evidence="5">
    <location>
        <begin position="1"/>
        <end position="32"/>
    </location>
</feature>
<name>A0ABT5HPQ9_9CAUL</name>
<proteinExistence type="inferred from homology"/>
<dbReference type="NCBIfam" id="TIGR01782">
    <property type="entry name" value="TonB-Xanth-Caul"/>
    <property type="match status" value="1"/>
</dbReference>
<evidence type="ECO:0000313" key="8">
    <source>
        <dbReference type="EMBL" id="MDC7682063.1"/>
    </source>
</evidence>
<dbReference type="Gene3D" id="2.40.170.20">
    <property type="entry name" value="TonB-dependent receptor, beta-barrel domain"/>
    <property type="match status" value="1"/>
</dbReference>
<evidence type="ECO:0000256" key="2">
    <source>
        <dbReference type="ARBA" id="ARBA00023136"/>
    </source>
</evidence>
<feature type="domain" description="TonB-dependent receptor plug" evidence="7">
    <location>
        <begin position="61"/>
        <end position="175"/>
    </location>
</feature>